<proteinExistence type="predicted"/>
<organism evidence="2 3">
    <name type="scientific">Iamia majanohamensis</name>
    <dbReference type="NCBI Taxonomy" id="467976"/>
    <lineage>
        <taxon>Bacteria</taxon>
        <taxon>Bacillati</taxon>
        <taxon>Actinomycetota</taxon>
        <taxon>Acidimicrobiia</taxon>
        <taxon>Acidimicrobiales</taxon>
        <taxon>Iamiaceae</taxon>
        <taxon>Iamia</taxon>
    </lineage>
</organism>
<dbReference type="AlphaFoldDB" id="A0AAE9Y6A2"/>
<dbReference type="Proteomes" id="UP001216390">
    <property type="component" value="Chromosome"/>
</dbReference>
<feature type="transmembrane region" description="Helical" evidence="1">
    <location>
        <begin position="57"/>
        <end position="75"/>
    </location>
</feature>
<protein>
    <submittedName>
        <fullName evidence="2">Uncharacterized protein</fullName>
    </submittedName>
</protein>
<evidence type="ECO:0000313" key="2">
    <source>
        <dbReference type="EMBL" id="WCO67455.1"/>
    </source>
</evidence>
<dbReference type="KEGG" id="ima:PO878_01820"/>
<dbReference type="RefSeq" id="WP_272736976.1">
    <property type="nucleotide sequence ID" value="NZ_CP116942.1"/>
</dbReference>
<reference evidence="2" key="1">
    <citation type="submission" date="2023-01" db="EMBL/GenBank/DDBJ databases">
        <title>The diversity of Class Acidimicrobiia in South China Sea sediment environments and the proposal of Iamia marina sp. nov., a novel species of the genus Iamia.</title>
        <authorList>
            <person name="He Y."/>
            <person name="Tian X."/>
        </authorList>
    </citation>
    <scope>NUCLEOTIDE SEQUENCE</scope>
    <source>
        <strain evidence="2">DSM 19957</strain>
    </source>
</reference>
<sequence length="79" mass="8850">MAMTERSRSILFQRLSSLTHDDEAVGEMMSYFPARDVEEPATKEFVRAEIHAATTRFIVWTISTNTAILGLFVALTRGG</sequence>
<gene>
    <name evidence="2" type="ORF">PO878_01820</name>
</gene>
<dbReference type="EMBL" id="CP116942">
    <property type="protein sequence ID" value="WCO67455.1"/>
    <property type="molecule type" value="Genomic_DNA"/>
</dbReference>
<keyword evidence="1" id="KW-0472">Membrane</keyword>
<evidence type="ECO:0000256" key="1">
    <source>
        <dbReference type="SAM" id="Phobius"/>
    </source>
</evidence>
<evidence type="ECO:0000313" key="3">
    <source>
        <dbReference type="Proteomes" id="UP001216390"/>
    </source>
</evidence>
<name>A0AAE9Y6A2_9ACTN</name>
<accession>A0AAE9Y6A2</accession>
<keyword evidence="1" id="KW-1133">Transmembrane helix</keyword>
<keyword evidence="3" id="KW-1185">Reference proteome</keyword>
<keyword evidence="1" id="KW-0812">Transmembrane</keyword>